<organism evidence="1 2">
    <name type="scientific">Mogibacterium pumilum</name>
    <dbReference type="NCBI Taxonomy" id="86332"/>
    <lineage>
        <taxon>Bacteria</taxon>
        <taxon>Bacillati</taxon>
        <taxon>Bacillota</taxon>
        <taxon>Clostridia</taxon>
        <taxon>Peptostreptococcales</taxon>
        <taxon>Anaerovoracaceae</taxon>
        <taxon>Mogibacterium</taxon>
    </lineage>
</organism>
<gene>
    <name evidence="1" type="ORF">AXF17_04090</name>
</gene>
<proteinExistence type="predicted"/>
<dbReference type="RefSeq" id="WP_094233939.1">
    <property type="nucleotide sequence ID" value="NZ_CP016199.1"/>
</dbReference>
<evidence type="ECO:0000313" key="1">
    <source>
        <dbReference type="EMBL" id="ASS37712.1"/>
    </source>
</evidence>
<dbReference type="Pfam" id="PF06245">
    <property type="entry name" value="DUF1015"/>
    <property type="match status" value="1"/>
</dbReference>
<evidence type="ECO:0008006" key="3">
    <source>
        <dbReference type="Google" id="ProtNLM"/>
    </source>
</evidence>
<accession>A0A223AS01</accession>
<dbReference type="PANTHER" id="PTHR36454">
    <property type="entry name" value="LMO2823 PROTEIN"/>
    <property type="match status" value="1"/>
</dbReference>
<dbReference type="PANTHER" id="PTHR36454:SF1">
    <property type="entry name" value="DUF1015 DOMAIN-CONTAINING PROTEIN"/>
    <property type="match status" value="1"/>
</dbReference>
<dbReference type="InterPro" id="IPR008323">
    <property type="entry name" value="UCP033563"/>
</dbReference>
<dbReference type="AlphaFoldDB" id="A0A223AS01"/>
<dbReference type="Proteomes" id="UP000214689">
    <property type="component" value="Chromosome"/>
</dbReference>
<sequence>MAKYNWDKFGFHIPEIMVPKAGTDYSKWAVVACDQYTSEPEYWEQVEEVVGDAPSTLRLMLPEIFLDKEGEAERIKAIRETMDKYMADGTLETLAPGCMLVKRTAEGRTRLGLVIATDLEAYDFNKGSTSLTRATEGTVVERIPPRLRIREGAPIELPHILILIDDPEKSVIEPLVNAPMTPVYDTDLMLEGGHIAGCFIEEKDLAGAQEALSVLFDKAEEKYGAGNVIFQAMGDGNHSLATAKTNWENIKKTLSPEEAATHPARYALCEIENIHDEGIVFEPIHRVIFAKNGQSGEELVKEAVELLAEQNEKAFIAPEGTAAPEGGFAIPCLAGEQKGTIIVEGPSAQLEVGVLQNALDVMVKERKSVDIDYIHGTKALESLSAEAGNAGFALPAMDKFMLFPAVAADGALPRKTFSMGEANEKRYYIESRYIGK</sequence>
<name>A0A223AS01_9FIRM</name>
<protein>
    <recommendedName>
        <fullName evidence="3">DUF1015 domain-containing protein</fullName>
    </recommendedName>
</protein>
<reference evidence="2" key="1">
    <citation type="submission" date="2016-05" db="EMBL/GenBank/DDBJ databases">
        <authorList>
            <person name="Holder M.E."/>
            <person name="Ajami N.J."/>
            <person name="Petrosino J.F."/>
        </authorList>
    </citation>
    <scope>NUCLEOTIDE SEQUENCE [LARGE SCALE GENOMIC DNA]</scope>
    <source>
        <strain evidence="2">ATCC 700696</strain>
    </source>
</reference>
<evidence type="ECO:0000313" key="2">
    <source>
        <dbReference type="Proteomes" id="UP000214689"/>
    </source>
</evidence>
<dbReference type="OrthoDB" id="6396832at2"/>
<dbReference type="EMBL" id="CP016199">
    <property type="protein sequence ID" value="ASS37712.1"/>
    <property type="molecule type" value="Genomic_DNA"/>
</dbReference>
<keyword evidence="2" id="KW-1185">Reference proteome</keyword>